<organism evidence="1 2">
    <name type="scientific">Ixodes persulcatus</name>
    <name type="common">Taiga tick</name>
    <dbReference type="NCBI Taxonomy" id="34615"/>
    <lineage>
        <taxon>Eukaryota</taxon>
        <taxon>Metazoa</taxon>
        <taxon>Ecdysozoa</taxon>
        <taxon>Arthropoda</taxon>
        <taxon>Chelicerata</taxon>
        <taxon>Arachnida</taxon>
        <taxon>Acari</taxon>
        <taxon>Parasitiformes</taxon>
        <taxon>Ixodida</taxon>
        <taxon>Ixodoidea</taxon>
        <taxon>Ixodidae</taxon>
        <taxon>Ixodinae</taxon>
        <taxon>Ixodes</taxon>
    </lineage>
</organism>
<name>A0AC60PRJ8_IXOPE</name>
<dbReference type="EMBL" id="JABSTQ010010062">
    <property type="protein sequence ID" value="KAG0423722.1"/>
    <property type="molecule type" value="Genomic_DNA"/>
</dbReference>
<dbReference type="Proteomes" id="UP000805193">
    <property type="component" value="Unassembled WGS sequence"/>
</dbReference>
<evidence type="ECO:0000313" key="2">
    <source>
        <dbReference type="Proteomes" id="UP000805193"/>
    </source>
</evidence>
<reference evidence="1 2" key="1">
    <citation type="journal article" date="2020" name="Cell">
        <title>Large-Scale Comparative Analyses of Tick Genomes Elucidate Their Genetic Diversity and Vector Capacities.</title>
        <authorList>
            <consortium name="Tick Genome and Microbiome Consortium (TIGMIC)"/>
            <person name="Jia N."/>
            <person name="Wang J."/>
            <person name="Shi W."/>
            <person name="Du L."/>
            <person name="Sun Y."/>
            <person name="Zhan W."/>
            <person name="Jiang J.F."/>
            <person name="Wang Q."/>
            <person name="Zhang B."/>
            <person name="Ji P."/>
            <person name="Bell-Sakyi L."/>
            <person name="Cui X.M."/>
            <person name="Yuan T.T."/>
            <person name="Jiang B.G."/>
            <person name="Yang W.F."/>
            <person name="Lam T.T."/>
            <person name="Chang Q.C."/>
            <person name="Ding S.J."/>
            <person name="Wang X.J."/>
            <person name="Zhu J.G."/>
            <person name="Ruan X.D."/>
            <person name="Zhao L."/>
            <person name="Wei J.T."/>
            <person name="Ye R.Z."/>
            <person name="Que T.C."/>
            <person name="Du C.H."/>
            <person name="Zhou Y.H."/>
            <person name="Cheng J.X."/>
            <person name="Dai P.F."/>
            <person name="Guo W.B."/>
            <person name="Han X.H."/>
            <person name="Huang E.J."/>
            <person name="Li L.F."/>
            <person name="Wei W."/>
            <person name="Gao Y.C."/>
            <person name="Liu J.Z."/>
            <person name="Shao H.Z."/>
            <person name="Wang X."/>
            <person name="Wang C.C."/>
            <person name="Yang T.C."/>
            <person name="Huo Q.B."/>
            <person name="Li W."/>
            <person name="Chen H.Y."/>
            <person name="Chen S.E."/>
            <person name="Zhou L.G."/>
            <person name="Ni X.B."/>
            <person name="Tian J.H."/>
            <person name="Sheng Y."/>
            <person name="Liu T."/>
            <person name="Pan Y.S."/>
            <person name="Xia L.Y."/>
            <person name="Li J."/>
            <person name="Zhao F."/>
            <person name="Cao W.C."/>
        </authorList>
    </citation>
    <scope>NUCLEOTIDE SEQUENCE [LARGE SCALE GENOMIC DNA]</scope>
    <source>
        <strain evidence="1">Iper-2018</strain>
    </source>
</reference>
<accession>A0AC60PRJ8</accession>
<sequence>MNEPLMPGSLHGQSARLARAEGPRKQLRRTRLCQRGDTTRHLAGRETSQEEAPQIGWRAPPPSAKNRRHSKTNLPILGWRRNWKGVRRGRGLSGRSRPPESADRISRASGSSTKKQSTRRREPEHIRHHDQRKGPRRASDEHAAAAQRLPVRRREASAARRHVRTEAPGAGPRLPRGGPAESDRGPRCGREARRGAATHLRVSAPRGFAQGGLQRASPDRSTAMTHHRRPRVRARALAPSACAPLRAAVLLRARSIIYSRPDGPHEPAAAMTAQRRHTVPANQCATNGQKPATGPPGTPRAPQWSAETKSTSPV</sequence>
<comment type="caution">
    <text evidence="1">The sequence shown here is derived from an EMBL/GenBank/DDBJ whole genome shotgun (WGS) entry which is preliminary data.</text>
</comment>
<keyword evidence="2" id="KW-1185">Reference proteome</keyword>
<evidence type="ECO:0000313" key="1">
    <source>
        <dbReference type="EMBL" id="KAG0423722.1"/>
    </source>
</evidence>
<proteinExistence type="predicted"/>
<protein>
    <submittedName>
        <fullName evidence="1">Uncharacterized protein</fullName>
    </submittedName>
</protein>
<gene>
    <name evidence="1" type="ORF">HPB47_000508</name>
</gene>